<feature type="transmembrane region" description="Helical" evidence="4">
    <location>
        <begin position="66"/>
        <end position="84"/>
    </location>
</feature>
<evidence type="ECO:0000313" key="6">
    <source>
        <dbReference type="Proteomes" id="UP001500432"/>
    </source>
</evidence>
<organism evidence="5 6">
    <name type="scientific">Sinomonas flava</name>
    <dbReference type="NCBI Taxonomy" id="496857"/>
    <lineage>
        <taxon>Bacteria</taxon>
        <taxon>Bacillati</taxon>
        <taxon>Actinomycetota</taxon>
        <taxon>Actinomycetes</taxon>
        <taxon>Micrococcales</taxon>
        <taxon>Micrococcaceae</taxon>
        <taxon>Sinomonas</taxon>
    </lineage>
</organism>
<dbReference type="RefSeq" id="WP_344299382.1">
    <property type="nucleotide sequence ID" value="NZ_BAAAQW010000005.1"/>
</dbReference>
<evidence type="ECO:0000256" key="1">
    <source>
        <dbReference type="ARBA" id="ARBA00010692"/>
    </source>
</evidence>
<comment type="caution">
    <text evidence="5">The sequence shown here is derived from an EMBL/GenBank/DDBJ whole genome shotgun (WGS) entry which is preliminary data.</text>
</comment>
<gene>
    <name evidence="5" type="ORF">GCM10009849_18200</name>
</gene>
<feature type="transmembrane region" description="Helical" evidence="4">
    <location>
        <begin position="152"/>
        <end position="173"/>
    </location>
</feature>
<evidence type="ECO:0000256" key="3">
    <source>
        <dbReference type="SAM" id="MobiDB-lite"/>
    </source>
</evidence>
<feature type="transmembrane region" description="Helical" evidence="4">
    <location>
        <begin position="41"/>
        <end position="60"/>
    </location>
</feature>
<protein>
    <recommendedName>
        <fullName evidence="2">Biotin transporter</fullName>
    </recommendedName>
</protein>
<dbReference type="PANTHER" id="PTHR34295">
    <property type="entry name" value="BIOTIN TRANSPORTER BIOY"/>
    <property type="match status" value="1"/>
</dbReference>
<accession>A0ABN3BT27</accession>
<feature type="region of interest" description="Disordered" evidence="3">
    <location>
        <begin position="1"/>
        <end position="35"/>
    </location>
</feature>
<dbReference type="Pfam" id="PF02632">
    <property type="entry name" value="BioY"/>
    <property type="match status" value="1"/>
</dbReference>
<dbReference type="PIRSF" id="PIRSF016661">
    <property type="entry name" value="BioY"/>
    <property type="match status" value="1"/>
</dbReference>
<dbReference type="Proteomes" id="UP001500432">
    <property type="component" value="Unassembled WGS sequence"/>
</dbReference>
<dbReference type="PANTHER" id="PTHR34295:SF1">
    <property type="entry name" value="BIOTIN TRANSPORTER BIOY"/>
    <property type="match status" value="1"/>
</dbReference>
<reference evidence="5 6" key="1">
    <citation type="journal article" date="2019" name="Int. J. Syst. Evol. Microbiol.">
        <title>The Global Catalogue of Microorganisms (GCM) 10K type strain sequencing project: providing services to taxonomists for standard genome sequencing and annotation.</title>
        <authorList>
            <consortium name="The Broad Institute Genomics Platform"/>
            <consortium name="The Broad Institute Genome Sequencing Center for Infectious Disease"/>
            <person name="Wu L."/>
            <person name="Ma J."/>
        </authorList>
    </citation>
    <scope>NUCLEOTIDE SEQUENCE [LARGE SCALE GENOMIC DNA]</scope>
    <source>
        <strain evidence="5 6">JCM 16034</strain>
    </source>
</reference>
<comment type="subcellular location">
    <subcellularLocation>
        <location evidence="2">Cell membrane</location>
        <topology evidence="2">Multi-pass membrane protein</topology>
    </subcellularLocation>
</comment>
<keyword evidence="4" id="KW-1133">Transmembrane helix</keyword>
<dbReference type="InterPro" id="IPR003784">
    <property type="entry name" value="BioY"/>
</dbReference>
<evidence type="ECO:0000256" key="2">
    <source>
        <dbReference type="PIRNR" id="PIRNR016661"/>
    </source>
</evidence>
<comment type="similarity">
    <text evidence="1 2">Belongs to the BioY family.</text>
</comment>
<keyword evidence="4" id="KW-0812">Transmembrane</keyword>
<evidence type="ECO:0000313" key="5">
    <source>
        <dbReference type="EMBL" id="GAA2199907.1"/>
    </source>
</evidence>
<evidence type="ECO:0000256" key="4">
    <source>
        <dbReference type="SAM" id="Phobius"/>
    </source>
</evidence>
<keyword evidence="2" id="KW-0813">Transport</keyword>
<feature type="compositionally biased region" description="Basic and acidic residues" evidence="3">
    <location>
        <begin position="25"/>
        <end position="35"/>
    </location>
</feature>
<feature type="transmembrane region" description="Helical" evidence="4">
    <location>
        <begin position="91"/>
        <end position="110"/>
    </location>
</feature>
<name>A0ABN3BT27_9MICC</name>
<proteinExistence type="inferred from homology"/>
<dbReference type="EMBL" id="BAAAQW010000005">
    <property type="protein sequence ID" value="GAA2199907.1"/>
    <property type="molecule type" value="Genomic_DNA"/>
</dbReference>
<keyword evidence="2" id="KW-1003">Cell membrane</keyword>
<feature type="transmembrane region" description="Helical" evidence="4">
    <location>
        <begin position="122"/>
        <end position="140"/>
    </location>
</feature>
<keyword evidence="2 4" id="KW-0472">Membrane</keyword>
<sequence>MSNPTTPTPASDRPAPQAETNPGDTPRESTRKPRRMWDSRSLALISVFAAFIAASALVPGIPVGGFGVPITLQTLAIMLTGLVLGGGRAAAAVGLYLVLAFAGLPIFSGGRAGLQVMAGGSAGYIVGFVLAAFLVGVAAEQIIRRLPAKRRGLWFFLAAAVVSVFASHLPGVLGMMVNLKLSWQAAFAADLVFYPGDLLKDAVAAVAAVAVHRAFPDVLVRRVK</sequence>
<keyword evidence="6" id="KW-1185">Reference proteome</keyword>
<dbReference type="Gene3D" id="1.10.1760.20">
    <property type="match status" value="1"/>
</dbReference>